<evidence type="ECO:0000313" key="4">
    <source>
        <dbReference type="Proteomes" id="UP000054549"/>
    </source>
</evidence>
<feature type="non-terminal residue" evidence="3">
    <location>
        <position position="1"/>
    </location>
</feature>
<keyword evidence="1" id="KW-0812">Transmembrane</keyword>
<keyword evidence="1" id="KW-0472">Membrane</keyword>
<dbReference type="EMBL" id="KN818306">
    <property type="protein sequence ID" value="KIL60021.1"/>
    <property type="molecule type" value="Genomic_DNA"/>
</dbReference>
<reference evidence="3 4" key="1">
    <citation type="submission" date="2014-04" db="EMBL/GenBank/DDBJ databases">
        <title>Evolutionary Origins and Diversification of the Mycorrhizal Mutualists.</title>
        <authorList>
            <consortium name="DOE Joint Genome Institute"/>
            <consortium name="Mycorrhizal Genomics Consortium"/>
            <person name="Kohler A."/>
            <person name="Kuo A."/>
            <person name="Nagy L.G."/>
            <person name="Floudas D."/>
            <person name="Copeland A."/>
            <person name="Barry K.W."/>
            <person name="Cichocki N."/>
            <person name="Veneault-Fourrey C."/>
            <person name="LaButti K."/>
            <person name="Lindquist E.A."/>
            <person name="Lipzen A."/>
            <person name="Lundell T."/>
            <person name="Morin E."/>
            <person name="Murat C."/>
            <person name="Riley R."/>
            <person name="Ohm R."/>
            <person name="Sun H."/>
            <person name="Tunlid A."/>
            <person name="Henrissat B."/>
            <person name="Grigoriev I.V."/>
            <person name="Hibbett D.S."/>
            <person name="Martin F."/>
        </authorList>
    </citation>
    <scope>NUCLEOTIDE SEQUENCE [LARGE SCALE GENOMIC DNA]</scope>
    <source>
        <strain evidence="3 4">Koide BX008</strain>
    </source>
</reference>
<evidence type="ECO:0000256" key="1">
    <source>
        <dbReference type="SAM" id="Phobius"/>
    </source>
</evidence>
<keyword evidence="4" id="KW-1185">Reference proteome</keyword>
<dbReference type="Gene3D" id="3.20.20.80">
    <property type="entry name" value="Glycosidases"/>
    <property type="match status" value="1"/>
</dbReference>
<dbReference type="InParanoid" id="A0A0C2WTG5"/>
<name>A0A0C2WTG5_AMAMK</name>
<dbReference type="InterPro" id="IPR031728">
    <property type="entry name" value="GlcAase_C"/>
</dbReference>
<dbReference type="GO" id="GO:0016787">
    <property type="term" value="F:hydrolase activity"/>
    <property type="evidence" value="ECO:0007669"/>
    <property type="project" value="UniProtKB-KW"/>
</dbReference>
<protein>
    <submittedName>
        <fullName evidence="3">Glycoside hydrolase family 79 protein</fullName>
    </submittedName>
</protein>
<dbReference type="PANTHER" id="PTHR36183">
    <property type="entry name" value="BETA-GLUCURONIDASE"/>
    <property type="match status" value="1"/>
</dbReference>
<dbReference type="Pfam" id="PF16862">
    <property type="entry name" value="Glyco_hydro_79C"/>
    <property type="match status" value="1"/>
</dbReference>
<dbReference type="PANTHER" id="PTHR36183:SF2">
    <property type="entry name" value="BETA-GLUCURONIDASE C-TERMINAL DOMAIN-CONTAINING PROTEIN"/>
    <property type="match status" value="1"/>
</dbReference>
<dbReference type="OrthoDB" id="2796951at2759"/>
<evidence type="ECO:0000259" key="2">
    <source>
        <dbReference type="Pfam" id="PF16862"/>
    </source>
</evidence>
<dbReference type="Proteomes" id="UP000054549">
    <property type="component" value="Unassembled WGS sequence"/>
</dbReference>
<keyword evidence="1" id="KW-1133">Transmembrane helix</keyword>
<sequence length="318" mass="35112">SILGENLIGLQAGNEPDFYGTFGKRPANYTQFDYFGDIGQLVNQMGNDPLVLNRTMLLAPSVATGPWTPEQVWDTGFLNSYAQYMSWLAVEHYPIDNCFAQFHTGIYHDPQQQLYNYLMHNYTTSLIAPYLNSTNIAQQANKPFSCLKPTSRLVVVSVLAYSNFSMALFHVGGQNVFYNPFTSPPSNQSSYHQWTIGPIYYSALAMAETISNGSQVLDITNSSNLNNNAPAYVIYENGHPVRLALFNMVSDPSGASDIQFTFSIGGSNVNQNNATPAQVKVKYLLASVVTQKGNFTWAGLASLILLTSINIFPTIAYL</sequence>
<organism evidence="3 4">
    <name type="scientific">Amanita muscaria (strain Koide BX008)</name>
    <dbReference type="NCBI Taxonomy" id="946122"/>
    <lineage>
        <taxon>Eukaryota</taxon>
        <taxon>Fungi</taxon>
        <taxon>Dikarya</taxon>
        <taxon>Basidiomycota</taxon>
        <taxon>Agaricomycotina</taxon>
        <taxon>Agaricomycetes</taxon>
        <taxon>Agaricomycetidae</taxon>
        <taxon>Agaricales</taxon>
        <taxon>Pluteineae</taxon>
        <taxon>Amanitaceae</taxon>
        <taxon>Amanita</taxon>
    </lineage>
</organism>
<gene>
    <name evidence="3" type="ORF">M378DRAFT_14467</name>
</gene>
<feature type="transmembrane region" description="Helical" evidence="1">
    <location>
        <begin position="295"/>
        <end position="317"/>
    </location>
</feature>
<accession>A0A0C2WTG5</accession>
<dbReference type="AlphaFoldDB" id="A0A0C2WTG5"/>
<dbReference type="InterPro" id="IPR052974">
    <property type="entry name" value="GH79_Enzymes"/>
</dbReference>
<dbReference type="STRING" id="946122.A0A0C2WTG5"/>
<keyword evidence="3" id="KW-0378">Hydrolase</keyword>
<dbReference type="HOGENOM" id="CLU_875908_0_0_1"/>
<feature type="domain" description="Beta-glucuronidase C-terminal" evidence="2">
    <location>
        <begin position="231"/>
        <end position="300"/>
    </location>
</feature>
<proteinExistence type="predicted"/>
<evidence type="ECO:0000313" key="3">
    <source>
        <dbReference type="EMBL" id="KIL60021.1"/>
    </source>
</evidence>